<proteinExistence type="predicted"/>
<dbReference type="Proteomes" id="UP001189429">
    <property type="component" value="Unassembled WGS sequence"/>
</dbReference>
<evidence type="ECO:0000313" key="2">
    <source>
        <dbReference type="Proteomes" id="UP001189429"/>
    </source>
</evidence>
<name>A0ABN9PI71_9DINO</name>
<protein>
    <submittedName>
        <fullName evidence="1">Uncharacterized protein</fullName>
    </submittedName>
</protein>
<reference evidence="1" key="1">
    <citation type="submission" date="2023-10" db="EMBL/GenBank/DDBJ databases">
        <authorList>
            <person name="Chen Y."/>
            <person name="Shah S."/>
            <person name="Dougan E. K."/>
            <person name="Thang M."/>
            <person name="Chan C."/>
        </authorList>
    </citation>
    <scope>NUCLEOTIDE SEQUENCE [LARGE SCALE GENOMIC DNA]</scope>
</reference>
<feature type="non-terminal residue" evidence="1">
    <location>
        <position position="1"/>
    </location>
</feature>
<accession>A0ABN9PI71</accession>
<keyword evidence="2" id="KW-1185">Reference proteome</keyword>
<organism evidence="1 2">
    <name type="scientific">Prorocentrum cordatum</name>
    <dbReference type="NCBI Taxonomy" id="2364126"/>
    <lineage>
        <taxon>Eukaryota</taxon>
        <taxon>Sar</taxon>
        <taxon>Alveolata</taxon>
        <taxon>Dinophyceae</taxon>
        <taxon>Prorocentrales</taxon>
        <taxon>Prorocentraceae</taxon>
        <taxon>Prorocentrum</taxon>
    </lineage>
</organism>
<sequence length="350" mass="38789">DSREMLKLVTETHAKASAEDRERTRWKPWSLVRRDLFQEGIQDRKEQVIEFRRRAMSRQYAVEPDPRQKGGFLIAEYQGLFEGTVLAKSTEASAEKANVEMALSANELEAALQAMTQSVSSSLGSFEAQVEVAVEAKASARVEMMEDLEAKQLARVVERTLGALTGALDLQIAEGVSVLEHMQSKLSKKDMEDEPWKLFKLKLDSLADAGAVESAKIKDKCAALSKAIEDGGWGQSINNVKEELKSIAAEQRPPTSHQSLTRKMLMEARQLLAKAASGGNKKRKAENTVAVDIGESSQDYRPALNIVKASLAELELGKPILLDVSEFSKKLMADSGFEILFKWMKDKMQS</sequence>
<evidence type="ECO:0000313" key="1">
    <source>
        <dbReference type="EMBL" id="CAK0792657.1"/>
    </source>
</evidence>
<dbReference type="EMBL" id="CAUYUJ010000804">
    <property type="protein sequence ID" value="CAK0792657.1"/>
    <property type="molecule type" value="Genomic_DNA"/>
</dbReference>
<gene>
    <name evidence="1" type="ORF">PCOR1329_LOCUS3165</name>
</gene>
<comment type="caution">
    <text evidence="1">The sequence shown here is derived from an EMBL/GenBank/DDBJ whole genome shotgun (WGS) entry which is preliminary data.</text>
</comment>